<dbReference type="SMART" id="SM00131">
    <property type="entry name" value="KU"/>
    <property type="match status" value="2"/>
</dbReference>
<feature type="region of interest" description="Disordered" evidence="4">
    <location>
        <begin position="216"/>
        <end position="239"/>
    </location>
</feature>
<keyword evidence="2" id="KW-0722">Serine protease inhibitor</keyword>
<evidence type="ECO:0000256" key="4">
    <source>
        <dbReference type="SAM" id="MobiDB-lite"/>
    </source>
</evidence>
<feature type="domain" description="BPTI/Kunitz inhibitor" evidence="5">
    <location>
        <begin position="160"/>
        <end position="211"/>
    </location>
</feature>
<reference evidence="6" key="1">
    <citation type="submission" date="2012-11" db="EMBL/GenBank/DDBJ databases">
        <authorList>
            <person name="Lucero-Rivera Y.E."/>
            <person name="Tovar-Ramirez D."/>
        </authorList>
    </citation>
    <scope>NUCLEOTIDE SEQUENCE</scope>
    <source>
        <tissue evidence="6">Salivary gland</tissue>
    </source>
</reference>
<dbReference type="SUPFAM" id="SSF57362">
    <property type="entry name" value="BPTI-like"/>
    <property type="match status" value="3"/>
</dbReference>
<feature type="compositionally biased region" description="Polar residues" evidence="4">
    <location>
        <begin position="216"/>
        <end position="231"/>
    </location>
</feature>
<evidence type="ECO:0000256" key="3">
    <source>
        <dbReference type="ARBA" id="ARBA00023157"/>
    </source>
</evidence>
<keyword evidence="3" id="KW-1015">Disulfide bond</keyword>
<dbReference type="EMBL" id="GACK01011155">
    <property type="protein sequence ID" value="JAA53879.1"/>
    <property type="molecule type" value="mRNA"/>
</dbReference>
<protein>
    <submittedName>
        <fullName evidence="6">Putative trilaris</fullName>
    </submittedName>
</protein>
<dbReference type="PANTHER" id="PTHR10083">
    <property type="entry name" value="KUNITZ-TYPE PROTEASE INHIBITOR-RELATED"/>
    <property type="match status" value="1"/>
</dbReference>
<evidence type="ECO:0000259" key="5">
    <source>
        <dbReference type="PROSITE" id="PS50279"/>
    </source>
</evidence>
<sequence length="239" mass="27060">MMGPLYFIFLANSLMRVHGNKLFYKSQDIKAKYASVPALCTQPHVTASCGTSAEVWYFDGVSRTCKLFPQGQCMDGGNSFATHHECKQTCQPLNGTKSQRCGFSIMRQCGTRYHAWYFDNGDNECKMLLHTACKGRGTVFPTESRCQLVCQPHKKPYPICSRMIGLQQCSKKSYYKWYFSFDSGKCLPFSGKLCLKGGNAFRTYPQCMKRCSYDPQGTHSSNHPRQKLNQGGHTGTLRR</sequence>
<evidence type="ECO:0000256" key="1">
    <source>
        <dbReference type="ARBA" id="ARBA00022690"/>
    </source>
</evidence>
<dbReference type="AlphaFoldDB" id="L7LSS8"/>
<organism evidence="6">
    <name type="scientific">Rhipicephalus pulchellus</name>
    <name type="common">Yellow backed tick</name>
    <name type="synonym">Dermacentor pulchellus</name>
    <dbReference type="NCBI Taxonomy" id="72859"/>
    <lineage>
        <taxon>Eukaryota</taxon>
        <taxon>Metazoa</taxon>
        <taxon>Ecdysozoa</taxon>
        <taxon>Arthropoda</taxon>
        <taxon>Chelicerata</taxon>
        <taxon>Arachnida</taxon>
        <taxon>Acari</taxon>
        <taxon>Parasitiformes</taxon>
        <taxon>Ixodida</taxon>
        <taxon>Ixodoidea</taxon>
        <taxon>Ixodidae</taxon>
        <taxon>Rhipicephalinae</taxon>
        <taxon>Rhipicephalus</taxon>
        <taxon>Rhipicephalus</taxon>
    </lineage>
</organism>
<dbReference type="InterPro" id="IPR036880">
    <property type="entry name" value="Kunitz_BPTI_sf"/>
</dbReference>
<dbReference type="PROSITE" id="PS50279">
    <property type="entry name" value="BPTI_KUNITZ_2"/>
    <property type="match status" value="3"/>
</dbReference>
<keyword evidence="1" id="KW-0646">Protease inhibitor</keyword>
<proteinExistence type="evidence at transcript level"/>
<dbReference type="CDD" id="cd00109">
    <property type="entry name" value="Kunitz-type"/>
    <property type="match status" value="1"/>
</dbReference>
<dbReference type="PANTHER" id="PTHR10083:SF374">
    <property type="entry name" value="BPTI_KUNITZ INHIBITOR DOMAIN-CONTAINING PROTEIN"/>
    <property type="match status" value="1"/>
</dbReference>
<dbReference type="Gene3D" id="4.10.410.10">
    <property type="entry name" value="Pancreatic trypsin inhibitor Kunitz domain"/>
    <property type="match status" value="3"/>
</dbReference>
<dbReference type="GO" id="GO:0004867">
    <property type="term" value="F:serine-type endopeptidase inhibitor activity"/>
    <property type="evidence" value="ECO:0007669"/>
    <property type="project" value="UniProtKB-KW"/>
</dbReference>
<dbReference type="Pfam" id="PF00014">
    <property type="entry name" value="Kunitz_BPTI"/>
    <property type="match status" value="3"/>
</dbReference>
<name>L7LSS8_RHIPC</name>
<dbReference type="InterPro" id="IPR002223">
    <property type="entry name" value="Kunitz_BPTI"/>
</dbReference>
<evidence type="ECO:0000313" key="6">
    <source>
        <dbReference type="EMBL" id="JAA53879.1"/>
    </source>
</evidence>
<accession>L7LSS8</accession>
<reference evidence="6" key="2">
    <citation type="journal article" date="2015" name="J. Proteomics">
        <title>Sexual differences in the sialomes of the zebra tick, Rhipicephalus pulchellus.</title>
        <authorList>
            <person name="Tan A.W."/>
            <person name="Francischetti I.M."/>
            <person name="Slovak M."/>
            <person name="Kini R.M."/>
            <person name="Ribeiro J.M."/>
        </authorList>
    </citation>
    <scope>NUCLEOTIDE SEQUENCE</scope>
    <source>
        <tissue evidence="6">Salivary gland</tissue>
    </source>
</reference>
<evidence type="ECO:0000256" key="2">
    <source>
        <dbReference type="ARBA" id="ARBA00022900"/>
    </source>
</evidence>
<dbReference type="InterPro" id="IPR050098">
    <property type="entry name" value="TFPI/VKTCI-like"/>
</dbReference>
<feature type="domain" description="BPTI/Kunitz inhibitor" evidence="5">
    <location>
        <begin position="102"/>
        <end position="150"/>
    </location>
</feature>
<feature type="domain" description="BPTI/Kunitz inhibitor" evidence="5">
    <location>
        <begin position="40"/>
        <end position="90"/>
    </location>
</feature>